<sequence>MNPIDEASEMSAANTSTYSPYGYHPNSSGLLGFNGERPDPMTGNYLLGNGLRAFSPGLMRFNSPDSFSPFKRGGLNAYGYCQGDPINWQDPSGHFRFWRGLSSAFSGRAHIPDWHGALLKGEGKYHRLEVRMTMLEPVHAPAHTSNNLPPDYVFAGYHGGIRSSTWSLESGVQPQRHQIVDHGQGFYFTRNYGVAERYANAAAKLHKGEARVFGVYIKDFDVLVAAGKIKKIWNGKNEATRESYLIEEHAFTNIRVRRPIVDQWVLREPFGDY</sequence>
<dbReference type="InterPro" id="IPR022385">
    <property type="entry name" value="Rhs_assc_core"/>
</dbReference>
<name>A0AAU7BFU5_9PSED</name>
<proteinExistence type="predicted"/>
<protein>
    <submittedName>
        <fullName evidence="1">RHS repeat-associated core domain-containing protein</fullName>
    </submittedName>
</protein>
<dbReference type="NCBIfam" id="TIGR03696">
    <property type="entry name" value="Rhs_assc_core"/>
    <property type="match status" value="1"/>
</dbReference>
<dbReference type="AlphaFoldDB" id="A0AAU7BFU5"/>
<gene>
    <name evidence="1" type="ORF">ABH853_23925</name>
</gene>
<dbReference type="SUPFAM" id="SSF56399">
    <property type="entry name" value="ADP-ribosylation"/>
    <property type="match status" value="1"/>
</dbReference>
<dbReference type="Gene3D" id="2.180.10.10">
    <property type="entry name" value="RHS repeat-associated core"/>
    <property type="match status" value="1"/>
</dbReference>
<organism evidence="1">
    <name type="scientific">Pseudomonas sp. 13.2</name>
    <dbReference type="NCBI Taxonomy" id="3144665"/>
    <lineage>
        <taxon>Bacteria</taxon>
        <taxon>Pseudomonadati</taxon>
        <taxon>Pseudomonadota</taxon>
        <taxon>Gammaproteobacteria</taxon>
        <taxon>Pseudomonadales</taxon>
        <taxon>Pseudomonadaceae</taxon>
        <taxon>Pseudomonas</taxon>
    </lineage>
</organism>
<reference evidence="1" key="1">
    <citation type="journal article" date="2019" name="Microbiol. Resour. Announc.">
        <title>Draft Genome Sequences of Five Environmental Bacterial Isolates That Degrade Polyethylene Terephthalate Plastic.</title>
        <authorList>
            <person name="Leon-Zayas R."/>
            <person name="Roberts C."/>
            <person name="Vague M."/>
            <person name="Mellies J.L."/>
        </authorList>
    </citation>
    <scope>NUCLEOTIDE SEQUENCE</scope>
    <source>
        <strain evidence="1">13.2</strain>
    </source>
</reference>
<evidence type="ECO:0000313" key="1">
    <source>
        <dbReference type="EMBL" id="XBG31353.1"/>
    </source>
</evidence>
<accession>A0AAU7BFU5</accession>
<dbReference type="Gene3D" id="3.90.175.10">
    <property type="entry name" value="Diphtheria Toxin, domain 1"/>
    <property type="match status" value="1"/>
</dbReference>
<dbReference type="EMBL" id="CP157179">
    <property type="protein sequence ID" value="XBG31353.1"/>
    <property type="molecule type" value="Genomic_DNA"/>
</dbReference>
<reference evidence="1" key="2">
    <citation type="submission" date="2024-05" db="EMBL/GenBank/DDBJ databases">
        <authorList>
            <person name="Mellies J."/>
            <person name="Newton I."/>
        </authorList>
    </citation>
    <scope>NUCLEOTIDE SEQUENCE</scope>
    <source>
        <strain evidence="1">13.2</strain>
    </source>
</reference>